<gene>
    <name evidence="3" type="ORF">ABID21_000534</name>
</gene>
<dbReference type="RefSeq" id="WP_247242663.1">
    <property type="nucleotide sequence ID" value="NZ_JALJRA010000002.1"/>
</dbReference>
<evidence type="ECO:0000313" key="4">
    <source>
        <dbReference type="Proteomes" id="UP001549031"/>
    </source>
</evidence>
<organism evidence="3 4">
    <name type="scientific">Pseudorhizobium tarimense</name>
    <dbReference type="NCBI Taxonomy" id="1079109"/>
    <lineage>
        <taxon>Bacteria</taxon>
        <taxon>Pseudomonadati</taxon>
        <taxon>Pseudomonadota</taxon>
        <taxon>Alphaproteobacteria</taxon>
        <taxon>Hyphomicrobiales</taxon>
        <taxon>Rhizobiaceae</taxon>
        <taxon>Rhizobium/Agrobacterium group</taxon>
        <taxon>Pseudorhizobium</taxon>
    </lineage>
</organism>
<sequence length="140" mass="15234">MLLILTGIVLLLIVQTDFIITALSGGRQGALTDRLSFGCWRLLQRLHNRFGGEFLHDYSGQIIMSLVTLTWLLLTALAWLLILVGGTALVMQSTGEPANWVQSLFYVGNALQPWVPPTPSRRMAGGGSVARLPRPTASSC</sequence>
<name>A0ABV2H1X2_9HYPH</name>
<evidence type="ECO:0000256" key="1">
    <source>
        <dbReference type="SAM" id="MobiDB-lite"/>
    </source>
</evidence>
<protein>
    <submittedName>
        <fullName evidence="3">Uncharacterized protein</fullName>
    </submittedName>
</protein>
<keyword evidence="4" id="KW-1185">Reference proteome</keyword>
<feature type="transmembrane region" description="Helical" evidence="2">
    <location>
        <begin position="62"/>
        <end position="84"/>
    </location>
</feature>
<keyword evidence="2" id="KW-0812">Transmembrane</keyword>
<feature type="region of interest" description="Disordered" evidence="1">
    <location>
        <begin position="120"/>
        <end position="140"/>
    </location>
</feature>
<keyword evidence="2" id="KW-0472">Membrane</keyword>
<reference evidence="3 4" key="1">
    <citation type="submission" date="2024-06" db="EMBL/GenBank/DDBJ databases">
        <title>Genomic Encyclopedia of Type Strains, Phase IV (KMG-IV): sequencing the most valuable type-strain genomes for metagenomic binning, comparative biology and taxonomic classification.</title>
        <authorList>
            <person name="Goeker M."/>
        </authorList>
    </citation>
    <scope>NUCLEOTIDE SEQUENCE [LARGE SCALE GENOMIC DNA]</scope>
    <source>
        <strain evidence="3 4">DSM 105042</strain>
    </source>
</reference>
<evidence type="ECO:0000256" key="2">
    <source>
        <dbReference type="SAM" id="Phobius"/>
    </source>
</evidence>
<keyword evidence="2" id="KW-1133">Transmembrane helix</keyword>
<accession>A0ABV2H1X2</accession>
<proteinExistence type="predicted"/>
<comment type="caution">
    <text evidence="3">The sequence shown here is derived from an EMBL/GenBank/DDBJ whole genome shotgun (WGS) entry which is preliminary data.</text>
</comment>
<evidence type="ECO:0000313" key="3">
    <source>
        <dbReference type="EMBL" id="MET3584439.1"/>
    </source>
</evidence>
<dbReference type="Proteomes" id="UP001549031">
    <property type="component" value="Unassembled WGS sequence"/>
</dbReference>
<dbReference type="EMBL" id="JBEPLJ010000002">
    <property type="protein sequence ID" value="MET3584439.1"/>
    <property type="molecule type" value="Genomic_DNA"/>
</dbReference>